<evidence type="ECO:0000256" key="1">
    <source>
        <dbReference type="ARBA" id="ARBA00009995"/>
    </source>
</evidence>
<dbReference type="PANTHER" id="PTHR48047:SF19">
    <property type="entry name" value="GLYCOSYLTRANSFERASE"/>
    <property type="match status" value="1"/>
</dbReference>
<dbReference type="SUPFAM" id="SSF53756">
    <property type="entry name" value="UDP-Glycosyltransferase/glycogen phosphorylase"/>
    <property type="match status" value="1"/>
</dbReference>
<reference evidence="2" key="2">
    <citation type="journal article" date="2022" name="Hortic Res">
        <title>The genome of Dioscorea zingiberensis sheds light on the biosynthesis, origin and evolution of the medicinally important diosgenin saponins.</title>
        <authorList>
            <person name="Li Y."/>
            <person name="Tan C."/>
            <person name="Li Z."/>
            <person name="Guo J."/>
            <person name="Li S."/>
            <person name="Chen X."/>
            <person name="Wang C."/>
            <person name="Dai X."/>
            <person name="Yang H."/>
            <person name="Song W."/>
            <person name="Hou L."/>
            <person name="Xu J."/>
            <person name="Tong Z."/>
            <person name="Xu A."/>
            <person name="Yuan X."/>
            <person name="Wang W."/>
            <person name="Yang Q."/>
            <person name="Chen L."/>
            <person name="Sun Z."/>
            <person name="Wang K."/>
            <person name="Pan B."/>
            <person name="Chen J."/>
            <person name="Bao Y."/>
            <person name="Liu F."/>
            <person name="Qi X."/>
            <person name="Gang D.R."/>
            <person name="Wen J."/>
            <person name="Li J."/>
        </authorList>
    </citation>
    <scope>NUCLEOTIDE SEQUENCE</scope>
    <source>
        <strain evidence="2">Dzin_1.0</strain>
    </source>
</reference>
<evidence type="ECO:0000313" key="3">
    <source>
        <dbReference type="Proteomes" id="UP001085076"/>
    </source>
</evidence>
<name>A0A9D5HQ84_9LILI</name>
<comment type="caution">
    <text evidence="2">The sequence shown here is derived from an EMBL/GenBank/DDBJ whole genome shotgun (WGS) entry which is preliminary data.</text>
</comment>
<dbReference type="GO" id="GO:0035251">
    <property type="term" value="F:UDP-glucosyltransferase activity"/>
    <property type="evidence" value="ECO:0007669"/>
    <property type="project" value="TreeGrafter"/>
</dbReference>
<protein>
    <submittedName>
        <fullName evidence="2">Uncharacterized protein</fullName>
    </submittedName>
</protein>
<gene>
    <name evidence="2" type="ORF">J5N97_003062</name>
</gene>
<dbReference type="PANTHER" id="PTHR48047">
    <property type="entry name" value="GLYCOSYLTRANSFERASE"/>
    <property type="match status" value="1"/>
</dbReference>
<keyword evidence="3" id="KW-1185">Reference proteome</keyword>
<comment type="similarity">
    <text evidence="1">Belongs to the UDP-glycosyltransferase family.</text>
</comment>
<dbReference type="Gene3D" id="3.40.50.2000">
    <property type="entry name" value="Glycogen Phosphorylase B"/>
    <property type="match status" value="2"/>
</dbReference>
<reference evidence="2" key="1">
    <citation type="submission" date="2021-03" db="EMBL/GenBank/DDBJ databases">
        <authorList>
            <person name="Li Z."/>
            <person name="Yang C."/>
        </authorList>
    </citation>
    <scope>NUCLEOTIDE SEQUENCE</scope>
    <source>
        <strain evidence="2">Dzin_1.0</strain>
        <tissue evidence="2">Leaf</tissue>
    </source>
</reference>
<dbReference type="EMBL" id="JAGGNH010000001">
    <property type="protein sequence ID" value="KAJ0984706.1"/>
    <property type="molecule type" value="Genomic_DNA"/>
</dbReference>
<proteinExistence type="inferred from homology"/>
<accession>A0A9D5HQ84</accession>
<sequence length="300" mass="32519">MDLASLFATRRGVEATIVLTPANAALIRPTLQRSTTSDHPVELLLYPFPSEAAGLPSGVENLATVSSEDDSKFTQAVVSSREAHDRLLPAPPAVVATDFHFGGSRHRRAYRHTIYMLPGHRRILRESSWTSSVRPSKEEGASKLRVFFIPFFATGHIIPAMDLASLFAARHGVEATIVLTPANAAVIRPTLQRSTTSGHPVELLLYPFPSEAAGLPSGVENLATVSSDDDSKFTQAVVSSREAHDRLLRKHHPDAVVTDVHFWWITGIAADIGIPSICFHVIGARILQSHHEPALGDQGA</sequence>
<evidence type="ECO:0000313" key="2">
    <source>
        <dbReference type="EMBL" id="KAJ0984706.1"/>
    </source>
</evidence>
<dbReference type="AlphaFoldDB" id="A0A9D5HQ84"/>
<dbReference type="Proteomes" id="UP001085076">
    <property type="component" value="Miscellaneous, Linkage group lg01"/>
</dbReference>
<organism evidence="2 3">
    <name type="scientific">Dioscorea zingiberensis</name>
    <dbReference type="NCBI Taxonomy" id="325984"/>
    <lineage>
        <taxon>Eukaryota</taxon>
        <taxon>Viridiplantae</taxon>
        <taxon>Streptophyta</taxon>
        <taxon>Embryophyta</taxon>
        <taxon>Tracheophyta</taxon>
        <taxon>Spermatophyta</taxon>
        <taxon>Magnoliopsida</taxon>
        <taxon>Liliopsida</taxon>
        <taxon>Dioscoreales</taxon>
        <taxon>Dioscoreaceae</taxon>
        <taxon>Dioscorea</taxon>
    </lineage>
</organism>
<dbReference type="OrthoDB" id="5835829at2759"/>